<keyword evidence="3" id="KW-1185">Reference proteome</keyword>
<evidence type="ECO:0000313" key="3">
    <source>
        <dbReference type="Proteomes" id="UP001500945"/>
    </source>
</evidence>
<gene>
    <name evidence="2" type="ORF">GCM10023168_19460</name>
</gene>
<feature type="domain" description="Flavodoxin-like" evidence="1">
    <location>
        <begin position="4"/>
        <end position="163"/>
    </location>
</feature>
<dbReference type="EMBL" id="BAABGM010000013">
    <property type="protein sequence ID" value="GAA4405624.1"/>
    <property type="molecule type" value="Genomic_DNA"/>
</dbReference>
<name>A0ABP8KFX8_9MICO</name>
<evidence type="ECO:0000259" key="1">
    <source>
        <dbReference type="PROSITE" id="PS50902"/>
    </source>
</evidence>
<organism evidence="2 3">
    <name type="scientific">Fodinibacter luteus</name>
    <dbReference type="NCBI Taxonomy" id="552064"/>
    <lineage>
        <taxon>Bacteria</taxon>
        <taxon>Bacillati</taxon>
        <taxon>Actinomycetota</taxon>
        <taxon>Actinomycetes</taxon>
        <taxon>Micrococcales</taxon>
        <taxon>Intrasporangiaceae</taxon>
        <taxon>Fodinibacter (ex Wang et al. 2009)</taxon>
    </lineage>
</organism>
<dbReference type="SUPFAM" id="SSF52218">
    <property type="entry name" value="Flavoproteins"/>
    <property type="match status" value="1"/>
</dbReference>
<dbReference type="Proteomes" id="UP001500945">
    <property type="component" value="Unassembled WGS sequence"/>
</dbReference>
<dbReference type="InterPro" id="IPR008254">
    <property type="entry name" value="Flavodoxin/NO_synth"/>
</dbReference>
<reference evidence="3" key="1">
    <citation type="journal article" date="2019" name="Int. J. Syst. Evol. Microbiol.">
        <title>The Global Catalogue of Microorganisms (GCM) 10K type strain sequencing project: providing services to taxonomists for standard genome sequencing and annotation.</title>
        <authorList>
            <consortium name="The Broad Institute Genomics Platform"/>
            <consortium name="The Broad Institute Genome Sequencing Center for Infectious Disease"/>
            <person name="Wu L."/>
            <person name="Ma J."/>
        </authorList>
    </citation>
    <scope>NUCLEOTIDE SEQUENCE [LARGE SCALE GENOMIC DNA]</scope>
    <source>
        <strain evidence="3">JCM 17809</strain>
    </source>
</reference>
<dbReference type="PROSITE" id="PS50902">
    <property type="entry name" value="FLAVODOXIN_LIKE"/>
    <property type="match status" value="1"/>
</dbReference>
<comment type="caution">
    <text evidence="2">The sequence shown here is derived from an EMBL/GenBank/DDBJ whole genome shotgun (WGS) entry which is preliminary data.</text>
</comment>
<proteinExistence type="predicted"/>
<dbReference type="InterPro" id="IPR029039">
    <property type="entry name" value="Flavoprotein-like_sf"/>
</dbReference>
<sequence>MARALVVYESMFGNSGQVAHAVADGVAEVMSVQVAEVSSAPTDLEGVDLVVAGGPTHAFSMSRASTRRDARGQGATQGSVETGLREWLLALPDEHGRWFAAFDTRVTKVRRLPGSASHSAARAGRRHGFTQAMAPESFYVLDVDGPLADGELDRARSWGRQVATSLPAKV</sequence>
<accession>A0ABP8KFX8</accession>
<dbReference type="RefSeq" id="WP_345205156.1">
    <property type="nucleotide sequence ID" value="NZ_BAABGM010000013.1"/>
</dbReference>
<dbReference type="Gene3D" id="3.40.50.360">
    <property type="match status" value="1"/>
</dbReference>
<protein>
    <submittedName>
        <fullName evidence="2">Flavodoxin family protein</fullName>
    </submittedName>
</protein>
<evidence type="ECO:0000313" key="2">
    <source>
        <dbReference type="EMBL" id="GAA4405624.1"/>
    </source>
</evidence>